<dbReference type="Pfam" id="PF03018">
    <property type="entry name" value="Dirigent"/>
    <property type="match status" value="1"/>
</dbReference>
<evidence type="ECO:0000256" key="4">
    <source>
        <dbReference type="RuleBase" id="RU363099"/>
    </source>
</evidence>
<name>A0ABR0XWY7_REHGL</name>
<evidence type="ECO:0000256" key="1">
    <source>
        <dbReference type="ARBA" id="ARBA00010746"/>
    </source>
</evidence>
<keyword evidence="4" id="KW-0052">Apoplast</keyword>
<gene>
    <name evidence="5" type="ORF">DH2020_000599</name>
</gene>
<dbReference type="InterPro" id="IPR004265">
    <property type="entry name" value="Dirigent"/>
</dbReference>
<accession>A0ABR0XWY7</accession>
<comment type="caution">
    <text evidence="5">The sequence shown here is derived from an EMBL/GenBank/DDBJ whole genome shotgun (WGS) entry which is preliminary data.</text>
</comment>
<dbReference type="Proteomes" id="UP001318860">
    <property type="component" value="Unassembled WGS sequence"/>
</dbReference>
<dbReference type="InterPro" id="IPR044859">
    <property type="entry name" value="Allene_oxi_cyc_Dirigent"/>
</dbReference>
<comment type="subunit">
    <text evidence="2 4">Homodimer.</text>
</comment>
<organism evidence="5 6">
    <name type="scientific">Rehmannia glutinosa</name>
    <name type="common">Chinese foxglove</name>
    <dbReference type="NCBI Taxonomy" id="99300"/>
    <lineage>
        <taxon>Eukaryota</taxon>
        <taxon>Viridiplantae</taxon>
        <taxon>Streptophyta</taxon>
        <taxon>Embryophyta</taxon>
        <taxon>Tracheophyta</taxon>
        <taxon>Spermatophyta</taxon>
        <taxon>Magnoliopsida</taxon>
        <taxon>eudicotyledons</taxon>
        <taxon>Gunneridae</taxon>
        <taxon>Pentapetalae</taxon>
        <taxon>asterids</taxon>
        <taxon>lamiids</taxon>
        <taxon>Lamiales</taxon>
        <taxon>Orobanchaceae</taxon>
        <taxon>Rehmannieae</taxon>
        <taxon>Rehmannia</taxon>
    </lineage>
</organism>
<evidence type="ECO:0000256" key="3">
    <source>
        <dbReference type="ARBA" id="ARBA00022525"/>
    </source>
</evidence>
<protein>
    <recommendedName>
        <fullName evidence="4">Dirigent protein</fullName>
    </recommendedName>
</protein>
<evidence type="ECO:0000313" key="5">
    <source>
        <dbReference type="EMBL" id="KAK6163735.1"/>
    </source>
</evidence>
<evidence type="ECO:0000313" key="6">
    <source>
        <dbReference type="Proteomes" id="UP001318860"/>
    </source>
</evidence>
<keyword evidence="4" id="KW-0732">Signal</keyword>
<comment type="subcellular location">
    <subcellularLocation>
        <location evidence="4">Secreted</location>
        <location evidence="4">Extracellular space</location>
        <location evidence="4">Apoplast</location>
    </subcellularLocation>
</comment>
<proteinExistence type="inferred from homology"/>
<feature type="chain" id="PRO_5044958182" description="Dirigent protein" evidence="4">
    <location>
        <begin position="29"/>
        <end position="183"/>
    </location>
</feature>
<comment type="similarity">
    <text evidence="1 4">Belongs to the plant dirigent protein family.</text>
</comment>
<keyword evidence="6" id="KW-1185">Reference proteome</keyword>
<evidence type="ECO:0000256" key="2">
    <source>
        <dbReference type="ARBA" id="ARBA00011738"/>
    </source>
</evidence>
<comment type="function">
    <text evidence="4">Dirigent proteins impart stereoselectivity on the phenoxy radical-coupling reaction, yielding optically active lignans from two molecules of coniferyl alcohol in the biosynthesis of lignans, flavonolignans, and alkaloids and thus plays a central role in plant secondary metabolism.</text>
</comment>
<feature type="signal peptide" evidence="4">
    <location>
        <begin position="1"/>
        <end position="28"/>
    </location>
</feature>
<keyword evidence="3 4" id="KW-0964">Secreted</keyword>
<dbReference type="PANTHER" id="PTHR21495">
    <property type="entry name" value="NUCLEOPORIN-RELATED"/>
    <property type="match status" value="1"/>
</dbReference>
<dbReference type="EMBL" id="JABTTQ020000001">
    <property type="protein sequence ID" value="KAK6163735.1"/>
    <property type="molecule type" value="Genomic_DNA"/>
</dbReference>
<dbReference type="Gene3D" id="2.40.480.10">
    <property type="entry name" value="Allene oxide cyclase-like"/>
    <property type="match status" value="1"/>
</dbReference>
<reference evidence="5 6" key="1">
    <citation type="journal article" date="2021" name="Comput. Struct. Biotechnol. J.">
        <title>De novo genome assembly of the potent medicinal plant Rehmannia glutinosa using nanopore technology.</title>
        <authorList>
            <person name="Ma L."/>
            <person name="Dong C."/>
            <person name="Song C."/>
            <person name="Wang X."/>
            <person name="Zheng X."/>
            <person name="Niu Y."/>
            <person name="Chen S."/>
            <person name="Feng W."/>
        </authorList>
    </citation>
    <scope>NUCLEOTIDE SEQUENCE [LARGE SCALE GENOMIC DNA]</scope>
    <source>
        <strain evidence="5">DH-2019</strain>
    </source>
</reference>
<sequence>MATILSNYSLSILTITILLSSTIYQAIGQVDNLPVKEKLSHFRVYWHDILDGTTPTSVQVVKPLPNMTNGFGQVNMIDNLLILGPELSSKVVGKAQGFYASTSQQELSLLMAMNFIFTEGEYNGSTITILGKNAILNEVREMPVVGGSGLFRFARGYVEARTQMFDAKSGDATVEYNVYVMHI</sequence>